<dbReference type="EMBL" id="CAXHTA020000011">
    <property type="protein sequence ID" value="CAL5224553.1"/>
    <property type="molecule type" value="Genomic_DNA"/>
</dbReference>
<protein>
    <submittedName>
        <fullName evidence="1">G7254 protein</fullName>
    </submittedName>
</protein>
<sequence length="66" mass="6969">MSIARALVEKHGKIAAVLFPASLLGGFAYSAATGTSPIEEIKKWMQGKDAQQGYTLNFRLGGVGSK</sequence>
<accession>A0ABP1FXF4</accession>
<name>A0ABP1FXF4_9CHLO</name>
<gene>
    <name evidence="1" type="primary">g7254</name>
    <name evidence="1" type="ORF">VP750_LOCUS6212</name>
</gene>
<evidence type="ECO:0000313" key="2">
    <source>
        <dbReference type="Proteomes" id="UP001497392"/>
    </source>
</evidence>
<proteinExistence type="predicted"/>
<keyword evidence="2" id="KW-1185">Reference proteome</keyword>
<dbReference type="Proteomes" id="UP001497392">
    <property type="component" value="Unassembled WGS sequence"/>
</dbReference>
<organism evidence="1 2">
    <name type="scientific">Coccomyxa viridis</name>
    <dbReference type="NCBI Taxonomy" id="1274662"/>
    <lineage>
        <taxon>Eukaryota</taxon>
        <taxon>Viridiplantae</taxon>
        <taxon>Chlorophyta</taxon>
        <taxon>core chlorophytes</taxon>
        <taxon>Trebouxiophyceae</taxon>
        <taxon>Trebouxiophyceae incertae sedis</taxon>
        <taxon>Coccomyxaceae</taxon>
        <taxon>Coccomyxa</taxon>
    </lineage>
</organism>
<reference evidence="1 2" key="1">
    <citation type="submission" date="2024-06" db="EMBL/GenBank/DDBJ databases">
        <authorList>
            <person name="Kraege A."/>
            <person name="Thomma B."/>
        </authorList>
    </citation>
    <scope>NUCLEOTIDE SEQUENCE [LARGE SCALE GENOMIC DNA]</scope>
</reference>
<evidence type="ECO:0000313" key="1">
    <source>
        <dbReference type="EMBL" id="CAL5224553.1"/>
    </source>
</evidence>
<comment type="caution">
    <text evidence="1">The sequence shown here is derived from an EMBL/GenBank/DDBJ whole genome shotgun (WGS) entry which is preliminary data.</text>
</comment>